<dbReference type="PROSITE" id="PS51460">
    <property type="entry name" value="GAR"/>
    <property type="match status" value="1"/>
</dbReference>
<dbReference type="Pfam" id="PF02187">
    <property type="entry name" value="GAS2"/>
    <property type="match status" value="1"/>
</dbReference>
<dbReference type="GO" id="GO:0001725">
    <property type="term" value="C:stress fiber"/>
    <property type="evidence" value="ECO:0007669"/>
    <property type="project" value="TreeGrafter"/>
</dbReference>
<dbReference type="Gene3D" id="3.30.920.20">
    <property type="entry name" value="Gas2-like domain"/>
    <property type="match status" value="1"/>
</dbReference>
<keyword evidence="6" id="KW-1185">Reference proteome</keyword>
<evidence type="ECO:0000313" key="5">
    <source>
        <dbReference type="EMBL" id="KAK0169240.1"/>
    </source>
</evidence>
<evidence type="ECO:0000256" key="2">
    <source>
        <dbReference type="ARBA" id="ARBA00022490"/>
    </source>
</evidence>
<dbReference type="SUPFAM" id="SSF143575">
    <property type="entry name" value="GAS2 domain-like"/>
    <property type="match status" value="1"/>
</dbReference>
<evidence type="ECO:0000313" key="6">
    <source>
        <dbReference type="Proteomes" id="UP001168972"/>
    </source>
</evidence>
<dbReference type="SMART" id="SM00243">
    <property type="entry name" value="GAS2"/>
    <property type="match status" value="1"/>
</dbReference>
<sequence>MIRVSEGKYRIGDTKVLIFVRILRSHVMVRVGGGWDTLSHYLDKHDPCRCRT</sequence>
<evidence type="ECO:0000256" key="3">
    <source>
        <dbReference type="ARBA" id="ARBA00023212"/>
    </source>
</evidence>
<feature type="non-terminal residue" evidence="5">
    <location>
        <position position="52"/>
    </location>
</feature>
<reference evidence="5" key="1">
    <citation type="journal article" date="2023" name="bioRxiv">
        <title>Scaffold-level genome assemblies of two parasitoid biocontrol wasps reveal the parthenogenesis mechanism and an associated novel virus.</title>
        <authorList>
            <person name="Inwood S."/>
            <person name="Skelly J."/>
            <person name="Guhlin J."/>
            <person name="Harrop T."/>
            <person name="Goldson S."/>
            <person name="Dearden P."/>
        </authorList>
    </citation>
    <scope>NUCLEOTIDE SEQUENCE</scope>
    <source>
        <strain evidence="5">Lincoln</strain>
        <tissue evidence="5">Whole body</tissue>
    </source>
</reference>
<organism evidence="5 6">
    <name type="scientific">Microctonus hyperodae</name>
    <name type="common">Parasitoid wasp</name>
    <dbReference type="NCBI Taxonomy" id="165561"/>
    <lineage>
        <taxon>Eukaryota</taxon>
        <taxon>Metazoa</taxon>
        <taxon>Ecdysozoa</taxon>
        <taxon>Arthropoda</taxon>
        <taxon>Hexapoda</taxon>
        <taxon>Insecta</taxon>
        <taxon>Pterygota</taxon>
        <taxon>Neoptera</taxon>
        <taxon>Endopterygota</taxon>
        <taxon>Hymenoptera</taxon>
        <taxon>Apocrita</taxon>
        <taxon>Ichneumonoidea</taxon>
        <taxon>Braconidae</taxon>
        <taxon>Euphorinae</taxon>
        <taxon>Microctonus</taxon>
    </lineage>
</organism>
<feature type="domain" description="GAR" evidence="4">
    <location>
        <begin position="1"/>
        <end position="49"/>
    </location>
</feature>
<dbReference type="GO" id="GO:0008093">
    <property type="term" value="F:cytoskeletal anchor activity"/>
    <property type="evidence" value="ECO:0007669"/>
    <property type="project" value="TreeGrafter"/>
</dbReference>
<dbReference type="InterPro" id="IPR003108">
    <property type="entry name" value="GAR_dom"/>
</dbReference>
<keyword evidence="3" id="KW-0206">Cytoskeleton</keyword>
<dbReference type="AlphaFoldDB" id="A0AA39KPM8"/>
<dbReference type="GO" id="GO:1904825">
    <property type="term" value="P:protein localization to microtubule plus-end"/>
    <property type="evidence" value="ECO:0007669"/>
    <property type="project" value="TreeGrafter"/>
</dbReference>
<dbReference type="GO" id="GO:0005737">
    <property type="term" value="C:cytoplasm"/>
    <property type="evidence" value="ECO:0007669"/>
    <property type="project" value="TreeGrafter"/>
</dbReference>
<dbReference type="PANTHER" id="PTHR46756:SF18">
    <property type="entry name" value="GAS2-LIKE PROTEIN PICKLED EGGS"/>
    <property type="match status" value="1"/>
</dbReference>
<protein>
    <recommendedName>
        <fullName evidence="4">GAR domain-containing protein</fullName>
    </recommendedName>
</protein>
<dbReference type="PANTHER" id="PTHR46756">
    <property type="entry name" value="TRANSGELIN"/>
    <property type="match status" value="1"/>
</dbReference>
<gene>
    <name evidence="5" type="ORF">PV327_011689</name>
</gene>
<dbReference type="GO" id="GO:0001578">
    <property type="term" value="P:microtubule bundle formation"/>
    <property type="evidence" value="ECO:0007669"/>
    <property type="project" value="TreeGrafter"/>
</dbReference>
<reference evidence="5" key="2">
    <citation type="submission" date="2023-03" db="EMBL/GenBank/DDBJ databases">
        <authorList>
            <person name="Inwood S.N."/>
            <person name="Skelly J.G."/>
            <person name="Guhlin J."/>
            <person name="Harrop T.W.R."/>
            <person name="Goldson S.G."/>
            <person name="Dearden P.K."/>
        </authorList>
    </citation>
    <scope>NUCLEOTIDE SEQUENCE</scope>
    <source>
        <strain evidence="5">Lincoln</strain>
        <tissue evidence="5">Whole body</tissue>
    </source>
</reference>
<accession>A0AA39KPM8</accession>
<dbReference type="GO" id="GO:0005884">
    <property type="term" value="C:actin filament"/>
    <property type="evidence" value="ECO:0007669"/>
    <property type="project" value="TreeGrafter"/>
</dbReference>
<keyword evidence="2" id="KW-0963">Cytoplasm</keyword>
<comment type="caution">
    <text evidence="5">The sequence shown here is derived from an EMBL/GenBank/DDBJ whole genome shotgun (WGS) entry which is preliminary data.</text>
</comment>
<name>A0AA39KPM8_MICHY</name>
<proteinExistence type="predicted"/>
<dbReference type="GO" id="GO:0051764">
    <property type="term" value="P:actin crosslink formation"/>
    <property type="evidence" value="ECO:0007669"/>
    <property type="project" value="TreeGrafter"/>
</dbReference>
<dbReference type="Proteomes" id="UP001168972">
    <property type="component" value="Unassembled WGS sequence"/>
</dbReference>
<evidence type="ECO:0000256" key="1">
    <source>
        <dbReference type="ARBA" id="ARBA00004245"/>
    </source>
</evidence>
<dbReference type="GO" id="GO:0051015">
    <property type="term" value="F:actin filament binding"/>
    <property type="evidence" value="ECO:0007669"/>
    <property type="project" value="TreeGrafter"/>
</dbReference>
<dbReference type="EMBL" id="JAQQBR010001589">
    <property type="protein sequence ID" value="KAK0169240.1"/>
    <property type="molecule type" value="Genomic_DNA"/>
</dbReference>
<dbReference type="GO" id="GO:0031110">
    <property type="term" value="P:regulation of microtubule polymerization or depolymerization"/>
    <property type="evidence" value="ECO:0007669"/>
    <property type="project" value="TreeGrafter"/>
</dbReference>
<comment type="subcellular location">
    <subcellularLocation>
        <location evidence="1">Cytoplasm</location>
        <location evidence="1">Cytoskeleton</location>
    </subcellularLocation>
</comment>
<dbReference type="GO" id="GO:0008017">
    <property type="term" value="F:microtubule binding"/>
    <property type="evidence" value="ECO:0007669"/>
    <property type="project" value="InterPro"/>
</dbReference>
<dbReference type="GO" id="GO:0035371">
    <property type="term" value="C:microtubule plus-end"/>
    <property type="evidence" value="ECO:0007669"/>
    <property type="project" value="TreeGrafter"/>
</dbReference>
<dbReference type="InterPro" id="IPR036534">
    <property type="entry name" value="GAR_dom_sf"/>
</dbReference>
<evidence type="ECO:0000259" key="4">
    <source>
        <dbReference type="PROSITE" id="PS51460"/>
    </source>
</evidence>